<sequence>MFLPYHTNTTVFTSRSTCPSSCLLVLLFSMGLIWLKYPIQWHSSRATAYKKNLTPEENKLITSKWLSWYEADWDYGQTTLICFCVAIACGLALNVVFLLRNRSSPGPASRQRASIIDRVTAALRYTVARQYHIPLLHWYSPPLAAIIGVAGIFIFIFALSLGARPYQWPNMAMGHSPPIATRTGWISIAIMPFMIAFATKVNWIGMLTGTSHEKLQVFHRWSALVMYITSLIHTFVFIVQAIDLDEWEVQWKTNWYWTGIAALVPQTFLVFMSWGYFRNKYYETFKRLHFLAANVFMVFLFIHCCFRLTSWDYFAATAGIYFAAWFARYLRTTYNTAFGVAATLELLPDNQLLKLTVHIPPRVKWSPGQHFFIRFLNAGIHVFSSHPFTVTSLPSDGHMEFIFGVREGITKKLGDMVKGRTSVRMRVFIDGPYGGLPASLGGFDHVCLLAGGTGMTSTLPVLSHLLKDTDKMNLKTIDYLVAVKKRETATWLEDTLVSMNANGLTRTVHVTDPDDQSGLLKDGGSEDSSLSEQKAEQAYSNTKLVAGRPDLPALIKEVYKTRSGRVSIVACGPESFLYDVRNAVAECQLVLLDGYGECTDLYLHTENYSW</sequence>
<dbReference type="GO" id="GO:0015677">
    <property type="term" value="P:copper ion import"/>
    <property type="evidence" value="ECO:0007669"/>
    <property type="project" value="TreeGrafter"/>
</dbReference>
<dbReference type="PANTHER" id="PTHR32361:SF23">
    <property type="entry name" value="FERRIC-CHELATE REDUCTASE"/>
    <property type="match status" value="1"/>
</dbReference>
<feature type="transmembrane region" description="Helical" evidence="13">
    <location>
        <begin position="143"/>
        <end position="163"/>
    </location>
</feature>
<dbReference type="PANTHER" id="PTHR32361">
    <property type="entry name" value="FERRIC/CUPRIC REDUCTASE TRANSMEMBRANE COMPONENT"/>
    <property type="match status" value="1"/>
</dbReference>
<evidence type="ECO:0000256" key="9">
    <source>
        <dbReference type="ARBA" id="ARBA00023002"/>
    </source>
</evidence>
<evidence type="ECO:0000256" key="6">
    <source>
        <dbReference type="ARBA" id="ARBA00022692"/>
    </source>
</evidence>
<feature type="transmembrane region" description="Helical" evidence="13">
    <location>
        <begin position="288"/>
        <end position="308"/>
    </location>
</feature>
<evidence type="ECO:0000259" key="14">
    <source>
        <dbReference type="PROSITE" id="PS51384"/>
    </source>
</evidence>
<evidence type="ECO:0000256" key="4">
    <source>
        <dbReference type="ARBA" id="ARBA00022448"/>
    </source>
</evidence>
<keyword evidence="11 13" id="KW-0472">Membrane</keyword>
<keyword evidence="6 13" id="KW-0812">Transmembrane</keyword>
<keyword evidence="10" id="KW-0406">Ion transport</keyword>
<feature type="domain" description="FAD-binding FR-type" evidence="14">
    <location>
        <begin position="333"/>
        <end position="439"/>
    </location>
</feature>
<evidence type="ECO:0000256" key="12">
    <source>
        <dbReference type="ARBA" id="ARBA00048483"/>
    </source>
</evidence>
<dbReference type="Pfam" id="PF08022">
    <property type="entry name" value="FAD_binding_8"/>
    <property type="match status" value="1"/>
</dbReference>
<dbReference type="GeneID" id="66074718"/>
<evidence type="ECO:0000256" key="3">
    <source>
        <dbReference type="ARBA" id="ARBA00012668"/>
    </source>
</evidence>
<feature type="transmembrane region" description="Helical" evidence="13">
    <location>
        <begin position="75"/>
        <end position="99"/>
    </location>
</feature>
<dbReference type="EC" id="1.16.1.9" evidence="3"/>
<evidence type="ECO:0000256" key="1">
    <source>
        <dbReference type="ARBA" id="ARBA00004651"/>
    </source>
</evidence>
<feature type="transmembrane region" description="Helical" evidence="13">
    <location>
        <begin position="314"/>
        <end position="330"/>
    </location>
</feature>
<dbReference type="Pfam" id="PF08030">
    <property type="entry name" value="NAD_binding_6"/>
    <property type="match status" value="1"/>
</dbReference>
<dbReference type="InterPro" id="IPR017938">
    <property type="entry name" value="Riboflavin_synthase-like_b-brl"/>
</dbReference>
<feature type="transmembrane region" description="Helical" evidence="13">
    <location>
        <begin position="21"/>
        <end position="39"/>
    </location>
</feature>
<evidence type="ECO:0000256" key="2">
    <source>
        <dbReference type="ARBA" id="ARBA00006278"/>
    </source>
</evidence>
<gene>
    <name evidence="15" type="ORF">E1B28_005642</name>
</gene>
<evidence type="ECO:0000256" key="11">
    <source>
        <dbReference type="ARBA" id="ARBA00023136"/>
    </source>
</evidence>
<dbReference type="InterPro" id="IPR013112">
    <property type="entry name" value="FAD-bd_8"/>
</dbReference>
<evidence type="ECO:0000313" key="16">
    <source>
        <dbReference type="Proteomes" id="UP001049176"/>
    </source>
</evidence>
<dbReference type="Proteomes" id="UP001049176">
    <property type="component" value="Chromosome 3"/>
</dbReference>
<dbReference type="GO" id="GO:0006879">
    <property type="term" value="P:intracellular iron ion homeostasis"/>
    <property type="evidence" value="ECO:0007669"/>
    <property type="project" value="TreeGrafter"/>
</dbReference>
<name>A0A9P7UUS9_9AGAR</name>
<comment type="similarity">
    <text evidence="2">Belongs to the ferric reductase (FRE) family.</text>
</comment>
<accession>A0A9P7UUS9</accession>
<keyword evidence="8 13" id="KW-1133">Transmembrane helix</keyword>
<dbReference type="InterPro" id="IPR051410">
    <property type="entry name" value="Ferric/Cupric_Reductase"/>
</dbReference>
<keyword evidence="5" id="KW-1003">Cell membrane</keyword>
<dbReference type="InterPro" id="IPR013121">
    <property type="entry name" value="Fe_red_NAD-bd_6"/>
</dbReference>
<dbReference type="OrthoDB" id="17725at2759"/>
<dbReference type="SFLD" id="SFLDS00052">
    <property type="entry name" value="Ferric_Reductase_Domain"/>
    <property type="match status" value="1"/>
</dbReference>
<evidence type="ECO:0000313" key="15">
    <source>
        <dbReference type="EMBL" id="KAG7094833.1"/>
    </source>
</evidence>
<comment type="caution">
    <text evidence="15">The sequence shown here is derived from an EMBL/GenBank/DDBJ whole genome shotgun (WGS) entry which is preliminary data.</text>
</comment>
<dbReference type="CDD" id="cd06186">
    <property type="entry name" value="NOX_Duox_like_FAD_NADP"/>
    <property type="match status" value="1"/>
</dbReference>
<dbReference type="RefSeq" id="XP_043011303.1">
    <property type="nucleotide sequence ID" value="XM_043150216.1"/>
</dbReference>
<evidence type="ECO:0000256" key="5">
    <source>
        <dbReference type="ARBA" id="ARBA00022475"/>
    </source>
</evidence>
<keyword evidence="4" id="KW-0813">Transport</keyword>
<dbReference type="EMBL" id="CM032183">
    <property type="protein sequence ID" value="KAG7094833.1"/>
    <property type="molecule type" value="Genomic_DNA"/>
</dbReference>
<reference evidence="15" key="1">
    <citation type="journal article" date="2021" name="Genome Biol. Evol.">
        <title>The assembled and annotated genome of the fairy-ring fungus Marasmius oreades.</title>
        <authorList>
            <person name="Hiltunen M."/>
            <person name="Ament-Velasquez S.L."/>
            <person name="Johannesson H."/>
        </authorList>
    </citation>
    <scope>NUCLEOTIDE SEQUENCE</scope>
    <source>
        <strain evidence="15">03SP1</strain>
    </source>
</reference>
<feature type="transmembrane region" description="Helical" evidence="13">
    <location>
        <begin position="183"/>
        <end position="203"/>
    </location>
</feature>
<comment type="catalytic activity">
    <reaction evidence="12">
        <text>2 a Fe(II)-siderophore + NADP(+) + H(+) = 2 a Fe(III)-siderophore + NADPH</text>
        <dbReference type="Rhea" id="RHEA:28795"/>
        <dbReference type="Rhea" id="RHEA-COMP:11342"/>
        <dbReference type="Rhea" id="RHEA-COMP:11344"/>
        <dbReference type="ChEBI" id="CHEBI:15378"/>
        <dbReference type="ChEBI" id="CHEBI:29033"/>
        <dbReference type="ChEBI" id="CHEBI:29034"/>
        <dbReference type="ChEBI" id="CHEBI:57783"/>
        <dbReference type="ChEBI" id="CHEBI:58349"/>
        <dbReference type="EC" id="1.16.1.9"/>
    </reaction>
</comment>
<evidence type="ECO:0000256" key="8">
    <source>
        <dbReference type="ARBA" id="ARBA00022989"/>
    </source>
</evidence>
<dbReference type="SFLD" id="SFLDG01168">
    <property type="entry name" value="Ferric_reductase_subgroup_(FRE"/>
    <property type="match status" value="1"/>
</dbReference>
<feature type="transmembrane region" description="Helical" evidence="13">
    <location>
        <begin position="224"/>
        <end position="242"/>
    </location>
</feature>
<dbReference type="Gene3D" id="3.40.50.80">
    <property type="entry name" value="Nucleotide-binding domain of ferredoxin-NADP reductase (FNR) module"/>
    <property type="match status" value="1"/>
</dbReference>
<protein>
    <recommendedName>
        <fullName evidence="3">ferric-chelate reductase (NADPH)</fullName>
        <ecNumber evidence="3">1.16.1.9</ecNumber>
    </recommendedName>
</protein>
<proteinExistence type="inferred from homology"/>
<dbReference type="AlphaFoldDB" id="A0A9P7UUS9"/>
<keyword evidence="16" id="KW-1185">Reference proteome</keyword>
<dbReference type="PROSITE" id="PS51384">
    <property type="entry name" value="FAD_FR"/>
    <property type="match status" value="1"/>
</dbReference>
<keyword evidence="7" id="KW-0249">Electron transport</keyword>
<dbReference type="InterPro" id="IPR013130">
    <property type="entry name" value="Fe3_Rdtase_TM_dom"/>
</dbReference>
<keyword evidence="9" id="KW-0560">Oxidoreductase</keyword>
<dbReference type="Pfam" id="PF01794">
    <property type="entry name" value="Ferric_reduct"/>
    <property type="match status" value="1"/>
</dbReference>
<organism evidence="15 16">
    <name type="scientific">Marasmius oreades</name>
    <name type="common">fairy-ring Marasmius</name>
    <dbReference type="NCBI Taxonomy" id="181124"/>
    <lineage>
        <taxon>Eukaryota</taxon>
        <taxon>Fungi</taxon>
        <taxon>Dikarya</taxon>
        <taxon>Basidiomycota</taxon>
        <taxon>Agaricomycotina</taxon>
        <taxon>Agaricomycetes</taxon>
        <taxon>Agaricomycetidae</taxon>
        <taxon>Agaricales</taxon>
        <taxon>Marasmiineae</taxon>
        <taxon>Marasmiaceae</taxon>
        <taxon>Marasmius</taxon>
    </lineage>
</organism>
<dbReference type="GO" id="GO:0052851">
    <property type="term" value="F:ferric-chelate reductase (NADPH) activity"/>
    <property type="evidence" value="ECO:0007669"/>
    <property type="project" value="UniProtKB-EC"/>
</dbReference>
<evidence type="ECO:0000256" key="13">
    <source>
        <dbReference type="SAM" id="Phobius"/>
    </source>
</evidence>
<dbReference type="InterPro" id="IPR017927">
    <property type="entry name" value="FAD-bd_FR_type"/>
</dbReference>
<evidence type="ECO:0000256" key="7">
    <source>
        <dbReference type="ARBA" id="ARBA00022982"/>
    </source>
</evidence>
<evidence type="ECO:0000256" key="10">
    <source>
        <dbReference type="ARBA" id="ARBA00023065"/>
    </source>
</evidence>
<dbReference type="InterPro" id="IPR039261">
    <property type="entry name" value="FNR_nucleotide-bd"/>
</dbReference>
<dbReference type="GO" id="GO:0006826">
    <property type="term" value="P:iron ion transport"/>
    <property type="evidence" value="ECO:0007669"/>
    <property type="project" value="TreeGrafter"/>
</dbReference>
<dbReference type="SUPFAM" id="SSF63380">
    <property type="entry name" value="Riboflavin synthase domain-like"/>
    <property type="match status" value="1"/>
</dbReference>
<comment type="subcellular location">
    <subcellularLocation>
        <location evidence="1">Cell membrane</location>
        <topology evidence="1">Multi-pass membrane protein</topology>
    </subcellularLocation>
</comment>
<dbReference type="SUPFAM" id="SSF52343">
    <property type="entry name" value="Ferredoxin reductase-like, C-terminal NADP-linked domain"/>
    <property type="match status" value="1"/>
</dbReference>
<dbReference type="GO" id="GO:0005886">
    <property type="term" value="C:plasma membrane"/>
    <property type="evidence" value="ECO:0007669"/>
    <property type="project" value="UniProtKB-SubCell"/>
</dbReference>
<feature type="transmembrane region" description="Helical" evidence="13">
    <location>
        <begin position="254"/>
        <end position="276"/>
    </location>
</feature>